<dbReference type="CDD" id="cd06576">
    <property type="entry name" value="PASTA_Pbp2x-like_1"/>
    <property type="match status" value="1"/>
</dbReference>
<dbReference type="InterPro" id="IPR036138">
    <property type="entry name" value="PBP_dimer_sf"/>
</dbReference>
<dbReference type="GO" id="GO:0008658">
    <property type="term" value="F:penicillin binding"/>
    <property type="evidence" value="ECO:0007669"/>
    <property type="project" value="InterPro"/>
</dbReference>
<dbReference type="PANTHER" id="PTHR30627">
    <property type="entry name" value="PEPTIDOGLYCAN D,D-TRANSPEPTIDASE"/>
    <property type="match status" value="1"/>
</dbReference>
<evidence type="ECO:0000256" key="3">
    <source>
        <dbReference type="ARBA" id="ARBA00023136"/>
    </source>
</evidence>
<dbReference type="SMART" id="SM00740">
    <property type="entry name" value="PASTA"/>
    <property type="match status" value="2"/>
</dbReference>
<gene>
    <name evidence="6" type="ORF">HMPREF9488_03351</name>
</gene>
<dbReference type="SUPFAM" id="SSF56601">
    <property type="entry name" value="beta-lactamase/transpeptidase-like"/>
    <property type="match status" value="1"/>
</dbReference>
<keyword evidence="7" id="KW-1185">Reference proteome</keyword>
<dbReference type="SUPFAM" id="SSF54184">
    <property type="entry name" value="Penicillin-binding protein 2x (pbp-2x), c-terminal domain"/>
    <property type="match status" value="2"/>
</dbReference>
<dbReference type="InterPro" id="IPR012338">
    <property type="entry name" value="Beta-lactam/transpept-like"/>
</dbReference>
<dbReference type="PANTHER" id="PTHR30627:SF26">
    <property type="entry name" value="PENICILLIN-BINDING PROTEIN 2B"/>
    <property type="match status" value="1"/>
</dbReference>
<dbReference type="eggNOG" id="COG0768">
    <property type="taxonomic scope" value="Bacteria"/>
</dbReference>
<keyword evidence="4" id="KW-1133">Transmembrane helix</keyword>
<evidence type="ECO:0000256" key="1">
    <source>
        <dbReference type="ARBA" id="ARBA00004370"/>
    </source>
</evidence>
<dbReference type="PROSITE" id="PS51178">
    <property type="entry name" value="PASTA"/>
    <property type="match status" value="1"/>
</dbReference>
<dbReference type="InterPro" id="IPR005543">
    <property type="entry name" value="PASTA_dom"/>
</dbReference>
<evidence type="ECO:0000313" key="6">
    <source>
        <dbReference type="EMBL" id="EFW03287.1"/>
    </source>
</evidence>
<evidence type="ECO:0000259" key="5">
    <source>
        <dbReference type="PROSITE" id="PS51178"/>
    </source>
</evidence>
<evidence type="ECO:0000256" key="4">
    <source>
        <dbReference type="SAM" id="Phobius"/>
    </source>
</evidence>
<keyword evidence="4" id="KW-0812">Transmembrane</keyword>
<dbReference type="Gene3D" id="2.20.70.70">
    <property type="match status" value="1"/>
</dbReference>
<dbReference type="InterPro" id="IPR005311">
    <property type="entry name" value="PBP_dimer"/>
</dbReference>
<comment type="subcellular location">
    <subcellularLocation>
        <location evidence="1">Membrane</location>
    </subcellularLocation>
</comment>
<accession>E7GF08</accession>
<dbReference type="EMBL" id="ADKX01000048">
    <property type="protein sequence ID" value="EFW03287.1"/>
    <property type="molecule type" value="Genomic_DNA"/>
</dbReference>
<proteinExistence type="inferred from homology"/>
<reference evidence="6 7" key="1">
    <citation type="submission" date="2010-12" db="EMBL/GenBank/DDBJ databases">
        <title>The Genome Sequence of Coprobacillus sp. strain 29_1.</title>
        <authorList>
            <consortium name="The Broad Institute Genome Sequencing Platform"/>
            <person name="Earl A."/>
            <person name="Ward D."/>
            <person name="Feldgarden M."/>
            <person name="Gevers D."/>
            <person name="Daigneault M."/>
            <person name="Sibley C.D."/>
            <person name="White A."/>
            <person name="Strauss J."/>
            <person name="Allen-Vercoe E."/>
            <person name="Young S.K."/>
            <person name="Zeng Q."/>
            <person name="Gargeya S."/>
            <person name="Fitzgerald M."/>
            <person name="Haas B."/>
            <person name="Abouelleil A."/>
            <person name="Alvarado L."/>
            <person name="Arachchi H.M."/>
            <person name="Berlin A."/>
            <person name="Brown A."/>
            <person name="Chapman S.B."/>
            <person name="Chen Z."/>
            <person name="Dunbar C."/>
            <person name="Freedman E."/>
            <person name="Gearin G."/>
            <person name="Gellesch M."/>
            <person name="Goldberg J."/>
            <person name="Griggs A."/>
            <person name="Gujja S."/>
            <person name="Heilman E."/>
            <person name="Heiman D."/>
            <person name="Howarth C."/>
            <person name="Larson L."/>
            <person name="Lui A."/>
            <person name="MacDonald P.J.P."/>
            <person name="Mehta T."/>
            <person name="Montmayeur A."/>
            <person name="Murphy C."/>
            <person name="Neiman D."/>
            <person name="Pearson M."/>
            <person name="Priest M."/>
            <person name="Roberts A."/>
            <person name="Saif S."/>
            <person name="Shea T."/>
            <person name="Shenoy N."/>
            <person name="Sisk P."/>
            <person name="Stolte C."/>
            <person name="Sykes S."/>
            <person name="White J."/>
            <person name="Yandava C."/>
            <person name="Nusbaum C."/>
            <person name="Birren B."/>
        </authorList>
    </citation>
    <scope>NUCLEOTIDE SEQUENCE [LARGE SCALE GENOMIC DNA]</scope>
    <source>
        <strain evidence="6 7">29_1</strain>
    </source>
</reference>
<dbReference type="Gene3D" id="3.90.1310.10">
    <property type="entry name" value="Penicillin-binding protein 2a (Domain 2)"/>
    <property type="match status" value="1"/>
</dbReference>
<feature type="domain" description="PASTA" evidence="5">
    <location>
        <begin position="660"/>
        <end position="718"/>
    </location>
</feature>
<dbReference type="AlphaFoldDB" id="E7GF08"/>
<dbReference type="Pfam" id="PF00905">
    <property type="entry name" value="Transpeptidase"/>
    <property type="match status" value="1"/>
</dbReference>
<dbReference type="SUPFAM" id="SSF56519">
    <property type="entry name" value="Penicillin binding protein dimerisation domain"/>
    <property type="match status" value="1"/>
</dbReference>
<dbReference type="Proteomes" id="UP000003157">
    <property type="component" value="Unassembled WGS sequence"/>
</dbReference>
<dbReference type="Gene3D" id="3.30.70.2110">
    <property type="match status" value="1"/>
</dbReference>
<keyword evidence="3 4" id="KW-0472">Membrane</keyword>
<dbReference type="Gene3D" id="3.40.710.10">
    <property type="entry name" value="DD-peptidase/beta-lactamase superfamily"/>
    <property type="match status" value="1"/>
</dbReference>
<protein>
    <recommendedName>
        <fullName evidence="5">PASTA domain-containing protein</fullName>
    </recommendedName>
</protein>
<name>E7GF08_9FIRM</name>
<dbReference type="OrthoDB" id="9804124at2"/>
<dbReference type="GO" id="GO:0071555">
    <property type="term" value="P:cell wall organization"/>
    <property type="evidence" value="ECO:0007669"/>
    <property type="project" value="TreeGrafter"/>
</dbReference>
<evidence type="ECO:0000256" key="2">
    <source>
        <dbReference type="ARBA" id="ARBA00007171"/>
    </source>
</evidence>
<dbReference type="GeneID" id="78228581"/>
<organism evidence="6 7">
    <name type="scientific">Coprobacillus cateniformis</name>
    <dbReference type="NCBI Taxonomy" id="100884"/>
    <lineage>
        <taxon>Bacteria</taxon>
        <taxon>Bacillati</taxon>
        <taxon>Bacillota</taxon>
        <taxon>Erysipelotrichia</taxon>
        <taxon>Erysipelotrichales</taxon>
        <taxon>Coprobacillaceae</taxon>
        <taxon>Coprobacillus</taxon>
    </lineage>
</organism>
<dbReference type="STRING" id="100884.GCA_000269565_00684"/>
<dbReference type="Pfam" id="PF03793">
    <property type="entry name" value="PASTA"/>
    <property type="match status" value="1"/>
</dbReference>
<dbReference type="InterPro" id="IPR001460">
    <property type="entry name" value="PCN-bd_Tpept"/>
</dbReference>
<dbReference type="CDD" id="cd06575">
    <property type="entry name" value="PASTA_Pbp2x-like_2"/>
    <property type="match status" value="1"/>
</dbReference>
<sequence>MATIKQKNNNQSAKIVLCVFAFIIILMVLNVIYLGATGKHLVSGANIKEYAENRGGQQKEETLYAKRGTIYSSDKQVIASDVKKYKLYAILSETRLTVDKEPAYVVDKEETAKKLAPILGVDKAKILEQLNKKTYQVEFGSYGNNLSSLVKDKIDALGLPGLEFEEITTRNYRYGDFASYEVGYAQLLTNEINGKTTKSIIGQMGLEKAFDDELSGKDGKKVYLVDNNNYTLPNGVLSETAPVAGNDMYLTIDADVQTELDLQMKQLVEKLKSEKATCAVMEAKTGKILAVSNYPSFDPNKRDIDNYVDLFLNEAVEPGSVFKSFVYANGLNDGRLNLKTKYQSGKFYYNNNKKDSVKDHNGGKGWGTISYEQGFYYSSNTAICHMLRTVNDRVSLLQDYEDLGFFKSGTVDKLSTASGFAGYKGVVGRDIEYLTTGFGQGSSWTAYQLLRAYSVFANNDGKMVTPYFVDKIVDSSTNETIYQGKTEYSKQIYTNETVKKMRDLLSGVINIKGSTGYSYHMDDINLIGKTGTGQVAQTGGYKQNFYTNSFAGLAPYDDPQVVIVLWYQGKNASSKVAAELVQGVVRTALNKINAQPVKEVETSTFVLDSYMNQSTEFAKSILTKHQLSTLLIGDGDTVIDQYPKAKTEVSSQSRVFLQTNGTNITMPSMDGWSRKEAEAFAAMADVRITFDGVGTIYKQNVPKGTKLKSNQEIKVQAK</sequence>
<dbReference type="HOGENOM" id="CLU_009289_6_1_9"/>
<dbReference type="RefSeq" id="WP_008790433.1">
    <property type="nucleotide sequence ID" value="NZ_AKCB01000001.1"/>
</dbReference>
<comment type="caution">
    <text evidence="6">The sequence shown here is derived from an EMBL/GenBank/DDBJ whole genome shotgun (WGS) entry which is preliminary data.</text>
</comment>
<dbReference type="GO" id="GO:0005886">
    <property type="term" value="C:plasma membrane"/>
    <property type="evidence" value="ECO:0007669"/>
    <property type="project" value="TreeGrafter"/>
</dbReference>
<comment type="similarity">
    <text evidence="2">Belongs to the transpeptidase family.</text>
</comment>
<dbReference type="InterPro" id="IPR050515">
    <property type="entry name" value="Beta-lactam/transpept"/>
</dbReference>
<feature type="transmembrane region" description="Helical" evidence="4">
    <location>
        <begin position="12"/>
        <end position="36"/>
    </location>
</feature>
<dbReference type="Pfam" id="PF03717">
    <property type="entry name" value="PBP_dimer"/>
    <property type="match status" value="1"/>
</dbReference>
<evidence type="ECO:0000313" key="7">
    <source>
        <dbReference type="Proteomes" id="UP000003157"/>
    </source>
</evidence>